<protein>
    <submittedName>
        <fullName evidence="1">Uncharacterized protein</fullName>
    </submittedName>
</protein>
<reference evidence="1 2" key="1">
    <citation type="journal article" date="2011" name="Science">
        <title>The ecoresponsive genome of Daphnia pulex.</title>
        <authorList>
            <person name="Colbourne J.K."/>
            <person name="Pfrender M.E."/>
            <person name="Gilbert D."/>
            <person name="Thomas W.K."/>
            <person name="Tucker A."/>
            <person name="Oakley T.H."/>
            <person name="Tokishita S."/>
            <person name="Aerts A."/>
            <person name="Arnold G.J."/>
            <person name="Basu M.K."/>
            <person name="Bauer D.J."/>
            <person name="Caceres C.E."/>
            <person name="Carmel L."/>
            <person name="Casola C."/>
            <person name="Choi J.H."/>
            <person name="Detter J.C."/>
            <person name="Dong Q."/>
            <person name="Dusheyko S."/>
            <person name="Eads B.D."/>
            <person name="Frohlich T."/>
            <person name="Geiler-Samerotte K.A."/>
            <person name="Gerlach D."/>
            <person name="Hatcher P."/>
            <person name="Jogdeo S."/>
            <person name="Krijgsveld J."/>
            <person name="Kriventseva E.V."/>
            <person name="Kultz D."/>
            <person name="Laforsch C."/>
            <person name="Lindquist E."/>
            <person name="Lopez J."/>
            <person name="Manak J.R."/>
            <person name="Muller J."/>
            <person name="Pangilinan J."/>
            <person name="Patwardhan R.P."/>
            <person name="Pitluck S."/>
            <person name="Pritham E.J."/>
            <person name="Rechtsteiner A."/>
            <person name="Rho M."/>
            <person name="Rogozin I.B."/>
            <person name="Sakarya O."/>
            <person name="Salamov A."/>
            <person name="Schaack S."/>
            <person name="Shapiro H."/>
            <person name="Shiga Y."/>
            <person name="Skalitzky C."/>
            <person name="Smith Z."/>
            <person name="Souvorov A."/>
            <person name="Sung W."/>
            <person name="Tang Z."/>
            <person name="Tsuchiya D."/>
            <person name="Tu H."/>
            <person name="Vos H."/>
            <person name="Wang M."/>
            <person name="Wolf Y.I."/>
            <person name="Yamagata H."/>
            <person name="Yamada T."/>
            <person name="Ye Y."/>
            <person name="Shaw J.R."/>
            <person name="Andrews J."/>
            <person name="Crease T.J."/>
            <person name="Tang H."/>
            <person name="Lucas S.M."/>
            <person name="Robertson H.M."/>
            <person name="Bork P."/>
            <person name="Koonin E.V."/>
            <person name="Zdobnov E.M."/>
            <person name="Grigoriev I.V."/>
            <person name="Lynch M."/>
            <person name="Boore J.L."/>
        </authorList>
    </citation>
    <scope>NUCLEOTIDE SEQUENCE [LARGE SCALE GENOMIC DNA]</scope>
</reference>
<accession>E9HHN4</accession>
<dbReference type="InParanoid" id="E9HHN4"/>
<evidence type="ECO:0000313" key="1">
    <source>
        <dbReference type="EMBL" id="EFX68761.1"/>
    </source>
</evidence>
<evidence type="ECO:0000313" key="2">
    <source>
        <dbReference type="Proteomes" id="UP000000305"/>
    </source>
</evidence>
<proteinExistence type="predicted"/>
<sequence>MAYANTFEILTLDSDDEVLLDNEVYDDDGSKETSYENYLKIRKNAEKLADTRTQKKKEYVSKVVKRLDSLSYN</sequence>
<dbReference type="HOGENOM" id="CLU_2707290_0_0_1"/>
<organism evidence="1 2">
    <name type="scientific">Daphnia pulex</name>
    <name type="common">Water flea</name>
    <dbReference type="NCBI Taxonomy" id="6669"/>
    <lineage>
        <taxon>Eukaryota</taxon>
        <taxon>Metazoa</taxon>
        <taxon>Ecdysozoa</taxon>
        <taxon>Arthropoda</taxon>
        <taxon>Crustacea</taxon>
        <taxon>Branchiopoda</taxon>
        <taxon>Diplostraca</taxon>
        <taxon>Cladocera</taxon>
        <taxon>Anomopoda</taxon>
        <taxon>Daphniidae</taxon>
        <taxon>Daphnia</taxon>
    </lineage>
</organism>
<dbReference type="Proteomes" id="UP000000305">
    <property type="component" value="Unassembled WGS sequence"/>
</dbReference>
<dbReference type="EMBL" id="GL732649">
    <property type="protein sequence ID" value="EFX68761.1"/>
    <property type="molecule type" value="Genomic_DNA"/>
</dbReference>
<name>E9HHN4_DAPPU</name>
<dbReference type="KEGG" id="dpx:DAPPUDRAFT_329799"/>
<gene>
    <name evidence="1" type="ORF">DAPPUDRAFT_329799</name>
</gene>
<keyword evidence="2" id="KW-1185">Reference proteome</keyword>
<dbReference type="AlphaFoldDB" id="E9HHN4"/>